<dbReference type="Pfam" id="PF03308">
    <property type="entry name" value="MeaB"/>
    <property type="match status" value="1"/>
</dbReference>
<evidence type="ECO:0000313" key="2">
    <source>
        <dbReference type="EMBL" id="SFC31420.1"/>
    </source>
</evidence>
<dbReference type="NCBIfam" id="TIGR00750">
    <property type="entry name" value="lao"/>
    <property type="match status" value="1"/>
</dbReference>
<dbReference type="Gene3D" id="3.40.50.300">
    <property type="entry name" value="P-loop containing nucleotide triphosphate hydrolases"/>
    <property type="match status" value="1"/>
</dbReference>
<dbReference type="GO" id="GO:0003924">
    <property type="term" value="F:GTPase activity"/>
    <property type="evidence" value="ECO:0007669"/>
    <property type="project" value="InterPro"/>
</dbReference>
<dbReference type="Gene3D" id="1.10.287.130">
    <property type="match status" value="1"/>
</dbReference>
<proteinExistence type="inferred from homology"/>
<dbReference type="AlphaFoldDB" id="A0A1I1IDX3"/>
<dbReference type="EMBL" id="FOLE01000004">
    <property type="protein sequence ID" value="SFC31420.1"/>
    <property type="molecule type" value="Genomic_DNA"/>
</dbReference>
<protein>
    <submittedName>
        <fullName evidence="2">LAO/AO transport system kinase</fullName>
    </submittedName>
</protein>
<keyword evidence="2" id="KW-0418">Kinase</keyword>
<dbReference type="NCBIfam" id="NF006958">
    <property type="entry name" value="PRK09435.1"/>
    <property type="match status" value="1"/>
</dbReference>
<dbReference type="SUPFAM" id="SSF52540">
    <property type="entry name" value="P-loop containing nucleoside triphosphate hydrolases"/>
    <property type="match status" value="1"/>
</dbReference>
<dbReference type="STRING" id="927664.SAMN05421780_104217"/>
<accession>A0A1I1IDX3</accession>
<dbReference type="GO" id="GO:0016301">
    <property type="term" value="F:kinase activity"/>
    <property type="evidence" value="ECO:0007669"/>
    <property type="project" value="UniProtKB-KW"/>
</dbReference>
<organism evidence="2 3">
    <name type="scientific">Flexibacter flexilis DSM 6793</name>
    <dbReference type="NCBI Taxonomy" id="927664"/>
    <lineage>
        <taxon>Bacteria</taxon>
        <taxon>Pseudomonadati</taxon>
        <taxon>Bacteroidota</taxon>
        <taxon>Cytophagia</taxon>
        <taxon>Cytophagales</taxon>
        <taxon>Flexibacteraceae</taxon>
        <taxon>Flexibacter</taxon>
    </lineage>
</organism>
<evidence type="ECO:0000256" key="1">
    <source>
        <dbReference type="ARBA" id="ARBA00009625"/>
    </source>
</evidence>
<gene>
    <name evidence="2" type="ORF">SAMN05421780_104217</name>
</gene>
<dbReference type="PANTHER" id="PTHR23408:SF3">
    <property type="entry name" value="METHYLMALONIC ACIDURIA TYPE A PROTEIN, MITOCHONDRIAL"/>
    <property type="match status" value="1"/>
</dbReference>
<reference evidence="2 3" key="1">
    <citation type="submission" date="2016-10" db="EMBL/GenBank/DDBJ databases">
        <authorList>
            <person name="de Groot N.N."/>
        </authorList>
    </citation>
    <scope>NUCLEOTIDE SEQUENCE [LARGE SCALE GENOMIC DNA]</scope>
    <source>
        <strain evidence="2 3">DSM 6793</strain>
    </source>
</reference>
<comment type="similarity">
    <text evidence="1">Belongs to the SIMIBI class G3E GTPase family. ArgK/MeaB subfamily.</text>
</comment>
<dbReference type="InterPro" id="IPR027417">
    <property type="entry name" value="P-loop_NTPase"/>
</dbReference>
<dbReference type="GO" id="GO:0005525">
    <property type="term" value="F:GTP binding"/>
    <property type="evidence" value="ECO:0007669"/>
    <property type="project" value="InterPro"/>
</dbReference>
<keyword evidence="3" id="KW-1185">Reference proteome</keyword>
<dbReference type="CDD" id="cd03114">
    <property type="entry name" value="MMAA-like"/>
    <property type="match status" value="1"/>
</dbReference>
<dbReference type="Proteomes" id="UP000199514">
    <property type="component" value="Unassembled WGS sequence"/>
</dbReference>
<dbReference type="GO" id="GO:0005737">
    <property type="term" value="C:cytoplasm"/>
    <property type="evidence" value="ECO:0007669"/>
    <property type="project" value="TreeGrafter"/>
</dbReference>
<evidence type="ECO:0000313" key="3">
    <source>
        <dbReference type="Proteomes" id="UP000199514"/>
    </source>
</evidence>
<name>A0A1I1IDX3_9BACT</name>
<dbReference type="PANTHER" id="PTHR23408">
    <property type="entry name" value="METHYLMALONYL-COA MUTASE"/>
    <property type="match status" value="1"/>
</dbReference>
<sequence length="346" mass="38306">MLYIAPPKNRENKFYTHLLMAIRRLSVQEYIDGILAGDRVVLSRAITLVESRLEADRLAANQVLHAILPHTGRAKRIGITGVPGVGKSTFIESFGSYITQQKGLKLAVLAIDPSSQRTKGSIMGDKTRMESLSHDPKAYIRPSPSGDSLGGITRKTRETMLLCEAAGFDIILIETVGVGQSETAVRSMTDFFLLLMLAGAGDNLQGMKRGIMEMADALTITKADGSNVQKALNAKIEYENAIHLFPLPPSGWATPVSTCSSMTQEGIPELWQLTEKYFDFATQKGWLQKQRQEQNKEWLHETIKQTLLDRFYENPTIKQALAVCENAVENGQQDAVSAAYELLNKF</sequence>
<dbReference type="InterPro" id="IPR005129">
    <property type="entry name" value="GTPase_ArgK"/>
</dbReference>
<keyword evidence="2" id="KW-0808">Transferase</keyword>
<dbReference type="Gene3D" id="1.20.5.170">
    <property type="match status" value="1"/>
</dbReference>